<keyword evidence="1" id="KW-0812">Transmembrane</keyword>
<keyword evidence="3" id="KW-1185">Reference proteome</keyword>
<feature type="transmembrane region" description="Helical" evidence="1">
    <location>
        <begin position="119"/>
        <end position="141"/>
    </location>
</feature>
<reference evidence="2 3" key="1">
    <citation type="submission" date="2019-07" db="EMBL/GenBank/DDBJ databases">
        <title>Genome sequencing for Formosa sp. PS13.</title>
        <authorList>
            <person name="Park S.-J."/>
        </authorList>
    </citation>
    <scope>NUCLEOTIDE SEQUENCE [LARGE SCALE GENOMIC DNA]</scope>
    <source>
        <strain evidence="2 3">PS13</strain>
    </source>
</reference>
<feature type="transmembrane region" description="Helical" evidence="1">
    <location>
        <begin position="51"/>
        <end position="68"/>
    </location>
</feature>
<dbReference type="InterPro" id="IPR007352">
    <property type="entry name" value="DUF420"/>
</dbReference>
<protein>
    <submittedName>
        <fullName evidence="2">DUF420 domain-containing protein</fullName>
    </submittedName>
</protein>
<dbReference type="Pfam" id="PF04238">
    <property type="entry name" value="DUF420"/>
    <property type="match status" value="1"/>
</dbReference>
<keyword evidence="1" id="KW-1133">Transmembrane helix</keyword>
<keyword evidence="1" id="KW-0472">Membrane</keyword>
<proteinExistence type="predicted"/>
<dbReference type="PANTHER" id="PTHR37692:SF1">
    <property type="entry name" value="DUF420 DOMAIN-CONTAINING PROTEIN"/>
    <property type="match status" value="1"/>
</dbReference>
<feature type="transmembrane region" description="Helical" evidence="1">
    <location>
        <begin position="161"/>
        <end position="180"/>
    </location>
</feature>
<dbReference type="OrthoDB" id="9811380at2"/>
<name>A0A516GN27_9FLAO</name>
<accession>A0A516GN27</accession>
<dbReference type="PANTHER" id="PTHR37692">
    <property type="entry name" value="HYPOTHETICAL MEMBRANE SPANNING PROTEIN"/>
    <property type="match status" value="1"/>
</dbReference>
<feature type="transmembrane region" description="Helical" evidence="1">
    <location>
        <begin position="80"/>
        <end position="99"/>
    </location>
</feature>
<dbReference type="AlphaFoldDB" id="A0A516GN27"/>
<evidence type="ECO:0000313" key="3">
    <source>
        <dbReference type="Proteomes" id="UP000319209"/>
    </source>
</evidence>
<feature type="transmembrane region" description="Helical" evidence="1">
    <location>
        <begin position="20"/>
        <end position="39"/>
    </location>
</feature>
<organism evidence="2 3">
    <name type="scientific">Formosa sediminum</name>
    <dbReference type="NCBI Taxonomy" id="2594004"/>
    <lineage>
        <taxon>Bacteria</taxon>
        <taxon>Pseudomonadati</taxon>
        <taxon>Bacteroidota</taxon>
        <taxon>Flavobacteriia</taxon>
        <taxon>Flavobacteriales</taxon>
        <taxon>Flavobacteriaceae</taxon>
        <taxon>Formosa</taxon>
    </lineage>
</organism>
<dbReference type="RefSeq" id="WP_143379841.1">
    <property type="nucleotide sequence ID" value="NZ_CP041637.1"/>
</dbReference>
<dbReference type="EMBL" id="CP041637">
    <property type="protein sequence ID" value="QDO92934.1"/>
    <property type="molecule type" value="Genomic_DNA"/>
</dbReference>
<gene>
    <name evidence="2" type="ORF">FNB79_02730</name>
</gene>
<evidence type="ECO:0000313" key="2">
    <source>
        <dbReference type="EMBL" id="QDO92934.1"/>
    </source>
</evidence>
<sequence>MNNSEYIVNTEKAAKYNKWIIALSVIIPIAVAILFGIKIPNVKPLGFLPPIYATTNGITAIVLIMAFLAIKKKNIKQHELLIKIAMALSVLFLVLYVAYHMTSDSTKFGGVGVIKYIYYFILFTHIVLSVVVIPFVLITYVRGITNDIVRHRKIAKITFPLWLYVAVTGVIVYVLISPYYSY</sequence>
<dbReference type="KEGG" id="fop:FNB79_02730"/>
<evidence type="ECO:0000256" key="1">
    <source>
        <dbReference type="SAM" id="Phobius"/>
    </source>
</evidence>
<dbReference type="Proteomes" id="UP000319209">
    <property type="component" value="Chromosome"/>
</dbReference>